<dbReference type="CDD" id="cd10434">
    <property type="entry name" value="GIY-YIG_UvrC_Cho"/>
    <property type="match status" value="1"/>
</dbReference>
<dbReference type="Gene3D" id="4.10.860.10">
    <property type="entry name" value="UVR domain"/>
    <property type="match status" value="1"/>
</dbReference>
<evidence type="ECO:0008006" key="11">
    <source>
        <dbReference type="Google" id="ProtNLM"/>
    </source>
</evidence>
<evidence type="ECO:0000313" key="9">
    <source>
        <dbReference type="EMBL" id="PIZ95998.1"/>
    </source>
</evidence>
<evidence type="ECO:0000256" key="1">
    <source>
        <dbReference type="ARBA" id="ARBA00022490"/>
    </source>
</evidence>
<dbReference type="GO" id="GO:0009380">
    <property type="term" value="C:excinuclease repair complex"/>
    <property type="evidence" value="ECO:0007669"/>
    <property type="project" value="TreeGrafter"/>
</dbReference>
<dbReference type="PROSITE" id="PS50151">
    <property type="entry name" value="UVR"/>
    <property type="match status" value="1"/>
</dbReference>
<evidence type="ECO:0000256" key="2">
    <source>
        <dbReference type="ARBA" id="ARBA00022763"/>
    </source>
</evidence>
<dbReference type="PROSITE" id="PS50164">
    <property type="entry name" value="GIY_YIG"/>
    <property type="match status" value="1"/>
</dbReference>
<evidence type="ECO:0000259" key="8">
    <source>
        <dbReference type="PROSITE" id="PS50165"/>
    </source>
</evidence>
<feature type="domain" description="UVR" evidence="6">
    <location>
        <begin position="214"/>
        <end position="249"/>
    </location>
</feature>
<evidence type="ECO:0000313" key="10">
    <source>
        <dbReference type="Proteomes" id="UP000231453"/>
    </source>
</evidence>
<dbReference type="InterPro" id="IPR001943">
    <property type="entry name" value="UVR_dom"/>
</dbReference>
<dbReference type="SUPFAM" id="SSF46600">
    <property type="entry name" value="C-terminal UvrC-binding domain of UvrB"/>
    <property type="match status" value="1"/>
</dbReference>
<dbReference type="InterPro" id="IPR000305">
    <property type="entry name" value="GIY-YIG_endonuc"/>
</dbReference>
<dbReference type="Pfam" id="PF08459">
    <property type="entry name" value="UvrC_RNaseH_dom"/>
    <property type="match status" value="1"/>
</dbReference>
<evidence type="ECO:0000256" key="3">
    <source>
        <dbReference type="ARBA" id="ARBA00022769"/>
    </source>
</evidence>
<dbReference type="Proteomes" id="UP000231453">
    <property type="component" value="Unassembled WGS sequence"/>
</dbReference>
<dbReference type="InterPro" id="IPR001162">
    <property type="entry name" value="UvrC_RNase_H_dom"/>
</dbReference>
<organism evidence="9 10">
    <name type="scientific">Candidatus Magasanikbacteria bacterium CG_4_10_14_0_2_um_filter_33_14</name>
    <dbReference type="NCBI Taxonomy" id="1974636"/>
    <lineage>
        <taxon>Bacteria</taxon>
        <taxon>Candidatus Magasanikiibacteriota</taxon>
    </lineage>
</organism>
<keyword evidence="4" id="KW-0267">Excision nuclease</keyword>
<comment type="caution">
    <text evidence="9">The sequence shown here is derived from an EMBL/GenBank/DDBJ whole genome shotgun (WGS) entry which is preliminary data.</text>
</comment>
<dbReference type="InterPro" id="IPR050066">
    <property type="entry name" value="UvrABC_protein_C"/>
</dbReference>
<evidence type="ECO:0000256" key="4">
    <source>
        <dbReference type="ARBA" id="ARBA00022881"/>
    </source>
</evidence>
<keyword evidence="5" id="KW-0234">DNA repair</keyword>
<dbReference type="SUPFAM" id="SSF82771">
    <property type="entry name" value="GIY-YIG endonuclease"/>
    <property type="match status" value="1"/>
</dbReference>
<dbReference type="Pfam" id="PF02151">
    <property type="entry name" value="UVR"/>
    <property type="match status" value="1"/>
</dbReference>
<evidence type="ECO:0000259" key="6">
    <source>
        <dbReference type="PROSITE" id="PS50151"/>
    </source>
</evidence>
<proteinExistence type="predicted"/>
<evidence type="ECO:0000259" key="7">
    <source>
        <dbReference type="PROSITE" id="PS50164"/>
    </source>
</evidence>
<dbReference type="FunFam" id="3.40.1440.10:FF:000001">
    <property type="entry name" value="UvrABC system protein C"/>
    <property type="match status" value="1"/>
</dbReference>
<sequence length="437" mass="50624">MNLLEKVKKFPQEPGIYLFYNKNKELIYVGKATSLRNRVQSYFRGARSMRPIEQMMHEVMDIKIKQTDSVLEAVILEANYIKKYLPKYNVDGKDDKSWNYVVVSNDLFPRVYTVRQHELDQQGKQNMQNKQIKYLFGPYPGLKTREMMKLLNRLFFISTCKPASAEAMAGKPVRPCLYRQIGQCLGVCTGEIGSREYKSKVILPLVIFLRGGKKKLVKSLEIKMNREARAEHFEEAARLRNQISTLSRIHDIALLNDSFFKDSLSMNKEQRTMNSDLGSLIVGRGSLRIEGYDISNLGSTGKVGSMVVFNNREALKSEYRKFKIKTVVGQSDVDSLKEVLERRLKHTEWQYPDIFLIDGGKPQVNAAMQILKKNKINIPLVGIAKGPERKRNDFIFGVKDREFIKFVNENQDLLIRVRDEAHRFAITFQRSLRRLKH</sequence>
<accession>A0A2M7VAQ3</accession>
<dbReference type="InterPro" id="IPR038476">
    <property type="entry name" value="UvrC_RNase_H_dom_sf"/>
</dbReference>
<dbReference type="PANTHER" id="PTHR30562">
    <property type="entry name" value="UVRC/OXIDOREDUCTASE"/>
    <property type="match status" value="1"/>
</dbReference>
<name>A0A2M7VAQ3_9BACT</name>
<dbReference type="PROSITE" id="PS50165">
    <property type="entry name" value="UVRC"/>
    <property type="match status" value="1"/>
</dbReference>
<feature type="domain" description="UvrC family homology region profile" evidence="8">
    <location>
        <begin position="269"/>
        <end position="371"/>
    </location>
</feature>
<reference evidence="10" key="1">
    <citation type="submission" date="2017-09" db="EMBL/GenBank/DDBJ databases">
        <title>Depth-based differentiation of microbial function through sediment-hosted aquifers and enrichment of novel symbionts in the deep terrestrial subsurface.</title>
        <authorList>
            <person name="Probst A.J."/>
            <person name="Ladd B."/>
            <person name="Jarett J.K."/>
            <person name="Geller-Mcgrath D.E."/>
            <person name="Sieber C.M.K."/>
            <person name="Emerson J.B."/>
            <person name="Anantharaman K."/>
            <person name="Thomas B.C."/>
            <person name="Malmstrom R."/>
            <person name="Stieglmeier M."/>
            <person name="Klingl A."/>
            <person name="Woyke T."/>
            <person name="Ryan C.M."/>
            <person name="Banfield J.F."/>
        </authorList>
    </citation>
    <scope>NUCLEOTIDE SEQUENCE [LARGE SCALE GENOMIC DNA]</scope>
</reference>
<dbReference type="Gene3D" id="3.30.420.340">
    <property type="entry name" value="UvrC, RNAse H endonuclease domain"/>
    <property type="match status" value="1"/>
</dbReference>
<dbReference type="InterPro" id="IPR035901">
    <property type="entry name" value="GIY-YIG_endonuc_sf"/>
</dbReference>
<protein>
    <recommendedName>
        <fullName evidence="11">Excinuclease ABC subunit C</fullName>
    </recommendedName>
</protein>
<dbReference type="Pfam" id="PF01541">
    <property type="entry name" value="GIY-YIG"/>
    <property type="match status" value="1"/>
</dbReference>
<gene>
    <name evidence="9" type="ORF">COX80_02575</name>
</gene>
<feature type="domain" description="GIY-YIG" evidence="7">
    <location>
        <begin position="12"/>
        <end position="90"/>
    </location>
</feature>
<dbReference type="SMART" id="SM00465">
    <property type="entry name" value="GIYc"/>
    <property type="match status" value="1"/>
</dbReference>
<evidence type="ECO:0000256" key="5">
    <source>
        <dbReference type="ARBA" id="ARBA00023204"/>
    </source>
</evidence>
<keyword evidence="1" id="KW-0963">Cytoplasm</keyword>
<dbReference type="InterPro" id="IPR047296">
    <property type="entry name" value="GIY-YIG_UvrC_Cho"/>
</dbReference>
<keyword evidence="2" id="KW-0227">DNA damage</keyword>
<dbReference type="PANTHER" id="PTHR30562:SF1">
    <property type="entry name" value="UVRABC SYSTEM PROTEIN C"/>
    <property type="match status" value="1"/>
</dbReference>
<dbReference type="Gene3D" id="3.40.1440.10">
    <property type="entry name" value="GIY-YIG endonuclease"/>
    <property type="match status" value="1"/>
</dbReference>
<dbReference type="GO" id="GO:0009381">
    <property type="term" value="F:excinuclease ABC activity"/>
    <property type="evidence" value="ECO:0007669"/>
    <property type="project" value="InterPro"/>
</dbReference>
<dbReference type="AlphaFoldDB" id="A0A2M7VAQ3"/>
<dbReference type="GO" id="GO:0006289">
    <property type="term" value="P:nucleotide-excision repair"/>
    <property type="evidence" value="ECO:0007669"/>
    <property type="project" value="InterPro"/>
</dbReference>
<dbReference type="InterPro" id="IPR036876">
    <property type="entry name" value="UVR_dom_sf"/>
</dbReference>
<dbReference type="EMBL" id="PFPL01000037">
    <property type="protein sequence ID" value="PIZ95998.1"/>
    <property type="molecule type" value="Genomic_DNA"/>
</dbReference>
<keyword evidence="3" id="KW-0228">DNA excision</keyword>